<reference evidence="3 5" key="1">
    <citation type="journal article" date="2020" name="Stud. Mycol.">
        <title>101 Dothideomycetes genomes: a test case for predicting lifestyles and emergence of pathogens.</title>
        <authorList>
            <person name="Haridas S."/>
            <person name="Albert R."/>
            <person name="Binder M."/>
            <person name="Bloem J."/>
            <person name="Labutti K."/>
            <person name="Salamov A."/>
            <person name="Andreopoulos B."/>
            <person name="Baker S."/>
            <person name="Barry K."/>
            <person name="Bills G."/>
            <person name="Bluhm B."/>
            <person name="Cannon C."/>
            <person name="Castanera R."/>
            <person name="Culley D."/>
            <person name="Daum C."/>
            <person name="Ezra D."/>
            <person name="Gonzalez J."/>
            <person name="Henrissat B."/>
            <person name="Kuo A."/>
            <person name="Liang C."/>
            <person name="Lipzen A."/>
            <person name="Lutzoni F."/>
            <person name="Magnuson J."/>
            <person name="Mondo S."/>
            <person name="Nolan M."/>
            <person name="Ohm R."/>
            <person name="Pangilinan J."/>
            <person name="Park H.-J."/>
            <person name="Ramirez L."/>
            <person name="Alfaro M."/>
            <person name="Sun H."/>
            <person name="Tritt A."/>
            <person name="Yoshinaga Y."/>
            <person name="Zwiers L.-H."/>
            <person name="Turgeon B."/>
            <person name="Goodwin S."/>
            <person name="Spatafora J."/>
            <person name="Crous P."/>
            <person name="Grigoriev I."/>
        </authorList>
    </citation>
    <scope>NUCLEOTIDE SEQUENCE</scope>
    <source>
        <strain evidence="3 5">CBS 304.34</strain>
    </source>
</reference>
<accession>A0A6A6YEQ7</accession>
<proteinExistence type="predicted"/>
<evidence type="ECO:0000256" key="1">
    <source>
        <dbReference type="ARBA" id="ARBA00023002"/>
    </source>
</evidence>
<keyword evidence="1" id="KW-0560">Oxidoreductase</keyword>
<dbReference type="OrthoDB" id="5357513at2759"/>
<evidence type="ECO:0000259" key="2">
    <source>
        <dbReference type="Pfam" id="PF00248"/>
    </source>
</evidence>
<protein>
    <submittedName>
        <fullName evidence="3 5">Aldo-keto reductase</fullName>
    </submittedName>
</protein>
<evidence type="ECO:0000313" key="3">
    <source>
        <dbReference type="EMBL" id="KAF2807220.1"/>
    </source>
</evidence>
<reference evidence="5" key="2">
    <citation type="submission" date="2020-04" db="EMBL/GenBank/DDBJ databases">
        <authorList>
            <consortium name="NCBI Genome Project"/>
        </authorList>
    </citation>
    <scope>NUCLEOTIDE SEQUENCE</scope>
    <source>
        <strain evidence="5">CBS 304.34</strain>
    </source>
</reference>
<dbReference type="GeneID" id="54458911"/>
<dbReference type="InterPro" id="IPR023210">
    <property type="entry name" value="NADP_OxRdtase_dom"/>
</dbReference>
<gene>
    <name evidence="3 5" type="ORF">BDZ99DRAFT_447536</name>
</gene>
<evidence type="ECO:0000313" key="5">
    <source>
        <dbReference type="RefSeq" id="XP_033574184.1"/>
    </source>
</evidence>
<dbReference type="PANTHER" id="PTHR43827">
    <property type="entry name" value="2,5-DIKETO-D-GLUCONIC ACID REDUCTASE"/>
    <property type="match status" value="1"/>
</dbReference>
<sequence>MSDLPFVYGTAWKNDETACLVSQALDAGFIAFDTAAQPKNYREDMVGQALRAHCGNDTSKRESLFIQTKFTPSWSQDLDSIPYNAAGTLEDQVRDSIQRSLWNLRFSVDQDDSRNYIDAVLLHTPLKSIDDTLRAWQVLEEFVPRKIKQLGIANTNLTVLKFLWTKATTKPGIVQNPFHAKSGYDMDIRSFCRKTGVMYQSFLTLTANEHLLISPPVIEVALATQASPESALYALTMALGVIVLNGTKSKSHMLSDLQEVARIMSWMRAKKSENDHVMLRFGKFLEPESEQEDGSSRPLPPTA</sequence>
<dbReference type="Pfam" id="PF00248">
    <property type="entry name" value="Aldo_ket_red"/>
    <property type="match status" value="1"/>
</dbReference>
<organism evidence="3">
    <name type="scientific">Mytilinidion resinicola</name>
    <dbReference type="NCBI Taxonomy" id="574789"/>
    <lineage>
        <taxon>Eukaryota</taxon>
        <taxon>Fungi</taxon>
        <taxon>Dikarya</taxon>
        <taxon>Ascomycota</taxon>
        <taxon>Pezizomycotina</taxon>
        <taxon>Dothideomycetes</taxon>
        <taxon>Pleosporomycetidae</taxon>
        <taxon>Mytilinidiales</taxon>
        <taxon>Mytilinidiaceae</taxon>
        <taxon>Mytilinidion</taxon>
    </lineage>
</organism>
<dbReference type="PANTHER" id="PTHR43827:SF8">
    <property type="entry name" value="ALDO_KETO REDUCTASE FAMILY PROTEIN"/>
    <property type="match status" value="1"/>
</dbReference>
<dbReference type="AlphaFoldDB" id="A0A6A6YEQ7"/>
<dbReference type="Gene3D" id="3.20.20.100">
    <property type="entry name" value="NADP-dependent oxidoreductase domain"/>
    <property type="match status" value="1"/>
</dbReference>
<dbReference type="EMBL" id="MU003705">
    <property type="protein sequence ID" value="KAF2807220.1"/>
    <property type="molecule type" value="Genomic_DNA"/>
</dbReference>
<dbReference type="SUPFAM" id="SSF51430">
    <property type="entry name" value="NAD(P)-linked oxidoreductase"/>
    <property type="match status" value="1"/>
</dbReference>
<evidence type="ECO:0000313" key="4">
    <source>
        <dbReference type="Proteomes" id="UP000504636"/>
    </source>
</evidence>
<dbReference type="RefSeq" id="XP_033574184.1">
    <property type="nucleotide sequence ID" value="XM_033718018.1"/>
</dbReference>
<keyword evidence="4" id="KW-1185">Reference proteome</keyword>
<reference evidence="5" key="3">
    <citation type="submission" date="2025-04" db="UniProtKB">
        <authorList>
            <consortium name="RefSeq"/>
        </authorList>
    </citation>
    <scope>IDENTIFICATION</scope>
    <source>
        <strain evidence="5">CBS 304.34</strain>
    </source>
</reference>
<dbReference type="GO" id="GO:0016491">
    <property type="term" value="F:oxidoreductase activity"/>
    <property type="evidence" value="ECO:0007669"/>
    <property type="project" value="UniProtKB-KW"/>
</dbReference>
<dbReference type="Proteomes" id="UP000504636">
    <property type="component" value="Unplaced"/>
</dbReference>
<dbReference type="InterPro" id="IPR020471">
    <property type="entry name" value="AKR"/>
</dbReference>
<dbReference type="InterPro" id="IPR036812">
    <property type="entry name" value="NAD(P)_OxRdtase_dom_sf"/>
</dbReference>
<feature type="domain" description="NADP-dependent oxidoreductase" evidence="2">
    <location>
        <begin position="13"/>
        <end position="197"/>
    </location>
</feature>
<name>A0A6A6YEQ7_9PEZI</name>